<proteinExistence type="predicted"/>
<dbReference type="EMBL" id="JAFJYH010000336">
    <property type="protein sequence ID" value="KAG4413052.1"/>
    <property type="molecule type" value="Genomic_DNA"/>
</dbReference>
<reference evidence="2" key="1">
    <citation type="submission" date="2021-02" db="EMBL/GenBank/DDBJ databases">
        <title>Genome sequence Cadophora malorum strain M34.</title>
        <authorList>
            <person name="Stefanovic E."/>
            <person name="Vu D."/>
            <person name="Scully C."/>
            <person name="Dijksterhuis J."/>
            <person name="Roader J."/>
            <person name="Houbraken J."/>
        </authorList>
    </citation>
    <scope>NUCLEOTIDE SEQUENCE</scope>
    <source>
        <strain evidence="2">M34</strain>
    </source>
</reference>
<evidence type="ECO:0000313" key="2">
    <source>
        <dbReference type="EMBL" id="KAG4413052.1"/>
    </source>
</evidence>
<dbReference type="AlphaFoldDB" id="A0A8H7W2T5"/>
<protein>
    <submittedName>
        <fullName evidence="2">Uncharacterized protein</fullName>
    </submittedName>
</protein>
<dbReference type="Proteomes" id="UP000664132">
    <property type="component" value="Unassembled WGS sequence"/>
</dbReference>
<keyword evidence="3" id="KW-1185">Reference proteome</keyword>
<feature type="region of interest" description="Disordered" evidence="1">
    <location>
        <begin position="162"/>
        <end position="188"/>
    </location>
</feature>
<comment type="caution">
    <text evidence="2">The sequence shown here is derived from an EMBL/GenBank/DDBJ whole genome shotgun (WGS) entry which is preliminary data.</text>
</comment>
<sequence length="455" mass="50420">MIEDNILTISEYEHGVAPIVSLQPATVIEEYTYREDRWPWIPDFLKNTDIIVLTAGSMGRLMQFLDDSVVPQGAQSNIQGQSSQASQGYDLSTVGHSQLAFGTASSYSQVQTSYPAYSSSSTRLHPFPVSTTSSYTQVRSSQIYPGYGNSLAMNSYLNSSTASNGGQTPYSGSLNGTQGSNGNGYSSPDYLSPYPFRPQLAILFKDPRTFYSNHTSDLQFPARASQAAASSNNMLTQVNIRNWFLDPAPSGLQSYMIATVNDAARCTEMENLLVSVTGLSRDSILSVMLVACTYTLNPFIGGRRVKLDEKWAIGSRARNILLKRMSVPWRRDTTCRLWLDVALGVYAKFAVSEWKKGVSTAKLRNEDYKFDYMNEHVNTGEGAWIIADLQVSARSPPYVHEAAQDQCPSWKNSDPRPEVKPEIKQTSTAMILVLKNKGISKENEREETDAMDLDT</sequence>
<feature type="compositionally biased region" description="Polar residues" evidence="1">
    <location>
        <begin position="162"/>
        <end position="186"/>
    </location>
</feature>
<evidence type="ECO:0000256" key="1">
    <source>
        <dbReference type="SAM" id="MobiDB-lite"/>
    </source>
</evidence>
<accession>A0A8H7W2T5</accession>
<evidence type="ECO:0000313" key="3">
    <source>
        <dbReference type="Proteomes" id="UP000664132"/>
    </source>
</evidence>
<name>A0A8H7W2T5_9HELO</name>
<gene>
    <name evidence="2" type="ORF">IFR04_013816</name>
</gene>
<organism evidence="2 3">
    <name type="scientific">Cadophora malorum</name>
    <dbReference type="NCBI Taxonomy" id="108018"/>
    <lineage>
        <taxon>Eukaryota</taxon>
        <taxon>Fungi</taxon>
        <taxon>Dikarya</taxon>
        <taxon>Ascomycota</taxon>
        <taxon>Pezizomycotina</taxon>
        <taxon>Leotiomycetes</taxon>
        <taxon>Helotiales</taxon>
        <taxon>Ploettnerulaceae</taxon>
        <taxon>Cadophora</taxon>
    </lineage>
</organism>